<proteinExistence type="predicted"/>
<dbReference type="RefSeq" id="WP_269284222.1">
    <property type="nucleotide sequence ID" value="NZ_JAPVOI010000004.1"/>
</dbReference>
<dbReference type="Proteomes" id="UP001079430">
    <property type="component" value="Unassembled WGS sequence"/>
</dbReference>
<name>A0ABT4KM58_9HYPH</name>
<evidence type="ECO:0000313" key="2">
    <source>
        <dbReference type="Proteomes" id="UP001079430"/>
    </source>
</evidence>
<keyword evidence="2" id="KW-1185">Reference proteome</keyword>
<reference evidence="1" key="1">
    <citation type="submission" date="2022-10" db="EMBL/GenBank/DDBJ databases">
        <title>Whole genome sequencing of three plant growth promoting bacteria isolated from Vachellia tortilis subsp. raddiana in Morocco.</title>
        <authorList>
            <person name="Hnini M."/>
            <person name="Zouagui R."/>
            <person name="Zouagui H."/>
            <person name="Chemao Elfihri M.-W."/>
            <person name="Ibrahimi A."/>
            <person name="Sbabou L."/>
            <person name="Aurag J."/>
        </authorList>
    </citation>
    <scope>NUCLEOTIDE SEQUENCE</scope>
    <source>
        <strain evidence="1">LMR678</strain>
    </source>
</reference>
<gene>
    <name evidence="1" type="ORF">O3W52_24190</name>
</gene>
<sequence length="169" mass="18386">MRRPAAKLKPRIAQTTRFAAPIAGLEGEREPLRTRLLAPQGAIGWKTSFRPLLARKSAAAPTYTPRLAGEICQPRRYSPTISGTTRSSSIDGNVHLMTSPRFLADQLSIRRMRQGDNLITDLGDFIGQLSTGGLEVITGLTGGDWIDEQFATTGGNFLVIVNGRISPRL</sequence>
<accession>A0ABT4KM58</accession>
<comment type="caution">
    <text evidence="1">The sequence shown here is derived from an EMBL/GenBank/DDBJ whole genome shotgun (WGS) entry which is preliminary data.</text>
</comment>
<dbReference type="EMBL" id="JAPVOI010000004">
    <property type="protein sequence ID" value="MCZ4093053.1"/>
    <property type="molecule type" value="Genomic_DNA"/>
</dbReference>
<evidence type="ECO:0000313" key="1">
    <source>
        <dbReference type="EMBL" id="MCZ4093053.1"/>
    </source>
</evidence>
<organism evidence="1 2">
    <name type="scientific">Sinorhizobium psoraleae</name>
    <dbReference type="NCBI Taxonomy" id="520838"/>
    <lineage>
        <taxon>Bacteria</taxon>
        <taxon>Pseudomonadati</taxon>
        <taxon>Pseudomonadota</taxon>
        <taxon>Alphaproteobacteria</taxon>
        <taxon>Hyphomicrobiales</taxon>
        <taxon>Rhizobiaceae</taxon>
        <taxon>Sinorhizobium/Ensifer group</taxon>
        <taxon>Sinorhizobium</taxon>
    </lineage>
</organism>
<protein>
    <submittedName>
        <fullName evidence="1">Uncharacterized protein</fullName>
    </submittedName>
</protein>